<dbReference type="EMBL" id="JBBPBM010000001">
    <property type="protein sequence ID" value="KAK8600658.1"/>
    <property type="molecule type" value="Genomic_DNA"/>
</dbReference>
<dbReference type="Pfam" id="PF14416">
    <property type="entry name" value="PMR5N"/>
    <property type="match status" value="1"/>
</dbReference>
<dbReference type="InterPro" id="IPR025846">
    <property type="entry name" value="TBL_N"/>
</dbReference>
<gene>
    <name evidence="2" type="ORF">V6N12_050511</name>
</gene>
<dbReference type="PANTHER" id="PTHR32285">
    <property type="entry name" value="PROTEIN TRICHOME BIREFRINGENCE-LIKE 9-RELATED"/>
    <property type="match status" value="1"/>
</dbReference>
<dbReference type="PANTHER" id="PTHR32285:SF242">
    <property type="entry name" value="PMR5_CAS1P GDSL_SGNH-LIKE ACYL-ESTERASE FAMILY PROTEIN"/>
    <property type="match status" value="1"/>
</dbReference>
<organism evidence="2 3">
    <name type="scientific">Hibiscus sabdariffa</name>
    <name type="common">roselle</name>
    <dbReference type="NCBI Taxonomy" id="183260"/>
    <lineage>
        <taxon>Eukaryota</taxon>
        <taxon>Viridiplantae</taxon>
        <taxon>Streptophyta</taxon>
        <taxon>Embryophyta</taxon>
        <taxon>Tracheophyta</taxon>
        <taxon>Spermatophyta</taxon>
        <taxon>Magnoliopsida</taxon>
        <taxon>eudicotyledons</taxon>
        <taxon>Gunneridae</taxon>
        <taxon>Pentapetalae</taxon>
        <taxon>rosids</taxon>
        <taxon>malvids</taxon>
        <taxon>Malvales</taxon>
        <taxon>Malvaceae</taxon>
        <taxon>Malvoideae</taxon>
        <taxon>Hibiscus</taxon>
    </lineage>
</organism>
<evidence type="ECO:0000313" key="3">
    <source>
        <dbReference type="Proteomes" id="UP001472677"/>
    </source>
</evidence>
<comment type="caution">
    <text evidence="2">The sequence shown here is derived from an EMBL/GenBank/DDBJ whole genome shotgun (WGS) entry which is preliminary data.</text>
</comment>
<dbReference type="Proteomes" id="UP001472677">
    <property type="component" value="Unassembled WGS sequence"/>
</dbReference>
<name>A0ABR2GCK9_9ROSI</name>
<protein>
    <recommendedName>
        <fullName evidence="1">Trichome birefringence-like N-terminal domain-containing protein</fullName>
    </recommendedName>
</protein>
<proteinExistence type="predicted"/>
<reference evidence="2 3" key="1">
    <citation type="journal article" date="2024" name="G3 (Bethesda)">
        <title>Genome assembly of Hibiscus sabdariffa L. provides insights into metabolisms of medicinal natural products.</title>
        <authorList>
            <person name="Kim T."/>
        </authorList>
    </citation>
    <scope>NUCLEOTIDE SEQUENCE [LARGE SCALE GENOMIC DNA]</scope>
    <source>
        <strain evidence="2">TK-2024</strain>
        <tissue evidence="2">Old leaves</tissue>
    </source>
</reference>
<evidence type="ECO:0000313" key="2">
    <source>
        <dbReference type="EMBL" id="KAK8600658.1"/>
    </source>
</evidence>
<accession>A0ABR2GCK9</accession>
<dbReference type="InterPro" id="IPR029962">
    <property type="entry name" value="TBL"/>
</dbReference>
<evidence type="ECO:0000259" key="1">
    <source>
        <dbReference type="Pfam" id="PF14416"/>
    </source>
</evidence>
<sequence length="195" mass="21733">MQKTILKDLVENVGLLTVKTGNGASGKELVDGSIDELVEKQRKGDFVEIVDECRIFDGKWMRDESYPLYPPGSCSYIDESFNCFVNGRRDRGYEKYRWQPNGCILPRNYVEDKSSVFEVSSRKELGKEGSHSIVFKRLPPSLYCLNVDVAVTTSTSIGAVGADAVLSNWCVPLLLCGGVRGLQVCVDVKKMQYCV</sequence>
<keyword evidence="3" id="KW-1185">Reference proteome</keyword>
<feature type="domain" description="Trichome birefringence-like N-terminal" evidence="1">
    <location>
        <begin position="52"/>
        <end position="103"/>
    </location>
</feature>